<dbReference type="PANTHER" id="PTHR21041">
    <property type="entry name" value="DENDRITIC CELL-SPECIFIC TRANSMEMBRANE PROTEIN"/>
    <property type="match status" value="1"/>
</dbReference>
<evidence type="ECO:0000313" key="2">
    <source>
        <dbReference type="Ensembl" id="ENSSANP00000019311.1"/>
    </source>
</evidence>
<proteinExistence type="predicted"/>
<accession>A0A671LLX0</accession>
<dbReference type="AlphaFoldDB" id="A0A671LLX0"/>
<name>A0A671LLX0_9TELE</name>
<keyword evidence="3" id="KW-1185">Reference proteome</keyword>
<organism evidence="2 3">
    <name type="scientific">Sinocyclocheilus anshuiensis</name>
    <dbReference type="NCBI Taxonomy" id="1608454"/>
    <lineage>
        <taxon>Eukaryota</taxon>
        <taxon>Metazoa</taxon>
        <taxon>Chordata</taxon>
        <taxon>Craniata</taxon>
        <taxon>Vertebrata</taxon>
        <taxon>Euteleostomi</taxon>
        <taxon>Actinopterygii</taxon>
        <taxon>Neopterygii</taxon>
        <taxon>Teleostei</taxon>
        <taxon>Ostariophysi</taxon>
        <taxon>Cypriniformes</taxon>
        <taxon>Cyprinidae</taxon>
        <taxon>Cyprininae</taxon>
        <taxon>Sinocyclocheilus</taxon>
    </lineage>
</organism>
<protein>
    <submittedName>
        <fullName evidence="2">DC-STAMP domain containing 1</fullName>
    </submittedName>
</protein>
<keyword evidence="1" id="KW-0812">Transmembrane</keyword>
<evidence type="ECO:0000313" key="3">
    <source>
        <dbReference type="Proteomes" id="UP000472260"/>
    </source>
</evidence>
<evidence type="ECO:0000256" key="1">
    <source>
        <dbReference type="SAM" id="Phobius"/>
    </source>
</evidence>
<reference evidence="2" key="1">
    <citation type="submission" date="2025-08" db="UniProtKB">
        <authorList>
            <consortium name="Ensembl"/>
        </authorList>
    </citation>
    <scope>IDENTIFICATION</scope>
</reference>
<dbReference type="Proteomes" id="UP000472260">
    <property type="component" value="Unassembled WGS sequence"/>
</dbReference>
<keyword evidence="1" id="KW-1133">Transmembrane helix</keyword>
<sequence>MNVENNSLLLNIFVEIVMQSLGGMFSSLFRCSILLMFPSMIGSQGRTFLMVYVLHGLYQGPIANIQRNVQDVASSMGCNIDLQITHSKVMWRMLTEPYVQVVQEIVNDSDEFQKETQNVSRQFQKIRDEVMGQYGYDSLGKESVHTANSTQEEYVVKTRARCDCECK</sequence>
<dbReference type="PANTHER" id="PTHR21041:SF17">
    <property type="entry name" value="E3 UBIQUITIN-PROTEIN LIGASE DCST1"/>
    <property type="match status" value="1"/>
</dbReference>
<dbReference type="Ensembl" id="ENSSANT00000020601.1">
    <property type="protein sequence ID" value="ENSSANP00000019311.1"/>
    <property type="gene ID" value="ENSSANG00000010082.1"/>
</dbReference>
<dbReference type="InterPro" id="IPR051856">
    <property type="entry name" value="CSR-E3_Ligase_Protein"/>
</dbReference>
<feature type="transmembrane region" description="Helical" evidence="1">
    <location>
        <begin position="12"/>
        <end position="37"/>
    </location>
</feature>
<keyword evidence="1" id="KW-0472">Membrane</keyword>
<reference evidence="2" key="2">
    <citation type="submission" date="2025-09" db="UniProtKB">
        <authorList>
            <consortium name="Ensembl"/>
        </authorList>
    </citation>
    <scope>IDENTIFICATION</scope>
</reference>